<sequence length="380" mass="44416">MSELKDLLHIDSIDVEALRTKKKGIIKKYVEYNVSSTRYKSQVCRRYNDFYALYEYLINRYPYRLVPKLPPPKINALFNGADSDFIEDRRIALKRWLILISSHPVMNGDVGFRFFLTYMNQSDFTNKLKEEFGHIPDEYVTNPKSVACKSTLEITTKVQSSNIKLDIIAICIQDVANYFISSINKSRQDISEIHKLSQSLKTLTNESYFPTTGTTMEFPDLRQTIPSVSESLNDIAEKKNKYTDEKENSFRTIKLLQDVITSYKDLWQRKERNMFADHKKALEKIAIIKKKKLTGVPNIDFEKTAAEVYEQERIFSDFEQRQSFCLNCLAEEHETIFRFVDLLGNAISGLSRIESTESGDYRKDWFKIKETTNEFTLIYI</sequence>
<keyword evidence="3" id="KW-1185">Reference proteome</keyword>
<reference evidence="2" key="1">
    <citation type="submission" date="2021-02" db="EMBL/GenBank/DDBJ databases">
        <authorList>
            <person name="Bekaert M."/>
        </authorList>
    </citation>
    <scope>NUCLEOTIDE SEQUENCE</scope>
    <source>
        <strain evidence="2">IoA-00</strain>
    </source>
</reference>
<dbReference type="GO" id="GO:0031901">
    <property type="term" value="C:early endosome membrane"/>
    <property type="evidence" value="ECO:0007669"/>
    <property type="project" value="TreeGrafter"/>
</dbReference>
<dbReference type="SMART" id="SM00312">
    <property type="entry name" value="PX"/>
    <property type="match status" value="1"/>
</dbReference>
<dbReference type="PANTHER" id="PTHR46571:SF1">
    <property type="entry name" value="SORTING NEXIN-8"/>
    <property type="match status" value="1"/>
</dbReference>
<comment type="subcellular location">
    <subcellularLocation>
        <location evidence="1">Membrane</location>
        <topology evidence="1">Peripheral membrane protein</topology>
        <orientation evidence="1">Cytoplasmic side</orientation>
    </subcellularLocation>
</comment>
<evidence type="ECO:0000313" key="2">
    <source>
        <dbReference type="EMBL" id="CAF2973995.1"/>
    </source>
</evidence>
<dbReference type="OrthoDB" id="41200at2759"/>
<dbReference type="GO" id="GO:0034498">
    <property type="term" value="P:early endosome to Golgi transport"/>
    <property type="evidence" value="ECO:0007669"/>
    <property type="project" value="TreeGrafter"/>
</dbReference>
<name>A0A7R8HAN7_LEPSM</name>
<dbReference type="InterPro" id="IPR028662">
    <property type="entry name" value="SNX8/Mvp1"/>
</dbReference>
<dbReference type="GO" id="GO:0006886">
    <property type="term" value="P:intracellular protein transport"/>
    <property type="evidence" value="ECO:0007669"/>
    <property type="project" value="TreeGrafter"/>
</dbReference>
<dbReference type="Pfam" id="PF00787">
    <property type="entry name" value="PX"/>
    <property type="match status" value="1"/>
</dbReference>
<dbReference type="InterPro" id="IPR001683">
    <property type="entry name" value="PX_dom"/>
</dbReference>
<gene>
    <name evidence="2" type="ORF">LSAA_11786</name>
</gene>
<dbReference type="EMBL" id="HG994585">
    <property type="protein sequence ID" value="CAF2973995.1"/>
    <property type="molecule type" value="Genomic_DNA"/>
</dbReference>
<accession>A0A7R8HAN7</accession>
<dbReference type="GO" id="GO:0035091">
    <property type="term" value="F:phosphatidylinositol binding"/>
    <property type="evidence" value="ECO:0007669"/>
    <property type="project" value="InterPro"/>
</dbReference>
<evidence type="ECO:0000313" key="3">
    <source>
        <dbReference type="Proteomes" id="UP000675881"/>
    </source>
</evidence>
<organism evidence="2 3">
    <name type="scientific">Lepeophtheirus salmonis</name>
    <name type="common">Salmon louse</name>
    <name type="synonym">Caligus salmonis</name>
    <dbReference type="NCBI Taxonomy" id="72036"/>
    <lineage>
        <taxon>Eukaryota</taxon>
        <taxon>Metazoa</taxon>
        <taxon>Ecdysozoa</taxon>
        <taxon>Arthropoda</taxon>
        <taxon>Crustacea</taxon>
        <taxon>Multicrustacea</taxon>
        <taxon>Hexanauplia</taxon>
        <taxon>Copepoda</taxon>
        <taxon>Siphonostomatoida</taxon>
        <taxon>Caligidae</taxon>
        <taxon>Lepeophtheirus</taxon>
    </lineage>
</organism>
<dbReference type="PROSITE" id="PS50195">
    <property type="entry name" value="PX"/>
    <property type="match status" value="1"/>
</dbReference>
<protein>
    <submittedName>
        <fullName evidence="2">SNX8</fullName>
    </submittedName>
</protein>
<dbReference type="AlphaFoldDB" id="A0A7R8HAN7"/>
<dbReference type="Gene3D" id="3.30.1520.10">
    <property type="entry name" value="Phox-like domain"/>
    <property type="match status" value="1"/>
</dbReference>
<dbReference type="PANTHER" id="PTHR46571">
    <property type="entry name" value="SORTING NEXIN-8"/>
    <property type="match status" value="1"/>
</dbReference>
<dbReference type="GO" id="GO:0005829">
    <property type="term" value="C:cytosol"/>
    <property type="evidence" value="ECO:0007669"/>
    <property type="project" value="GOC"/>
</dbReference>
<proteinExistence type="predicted"/>
<dbReference type="Proteomes" id="UP000675881">
    <property type="component" value="Chromosome 6"/>
</dbReference>
<dbReference type="InterPro" id="IPR036871">
    <property type="entry name" value="PX_dom_sf"/>
</dbReference>
<dbReference type="SUPFAM" id="SSF64268">
    <property type="entry name" value="PX domain"/>
    <property type="match status" value="1"/>
</dbReference>
<evidence type="ECO:0000256" key="1">
    <source>
        <dbReference type="ARBA" id="ARBA00004287"/>
    </source>
</evidence>